<reference evidence="1" key="1">
    <citation type="submission" date="2019-10" db="EMBL/GenBank/DDBJ databases">
        <title>Conservation and host-specific expression of non-tandemly repeated heterogenous ribosome RNA gene in arbuscular mycorrhizal fungi.</title>
        <authorList>
            <person name="Maeda T."/>
            <person name="Kobayashi Y."/>
            <person name="Nakagawa T."/>
            <person name="Ezawa T."/>
            <person name="Yamaguchi K."/>
            <person name="Bino T."/>
            <person name="Nishimoto Y."/>
            <person name="Shigenobu S."/>
            <person name="Kawaguchi M."/>
        </authorList>
    </citation>
    <scope>NUCLEOTIDE SEQUENCE</scope>
    <source>
        <strain evidence="1">HR1</strain>
    </source>
</reference>
<comment type="caution">
    <text evidence="1">The sequence shown here is derived from an EMBL/GenBank/DDBJ whole genome shotgun (WGS) entry which is preliminary data.</text>
</comment>
<organism evidence="1 2">
    <name type="scientific">Rhizophagus clarus</name>
    <dbReference type="NCBI Taxonomy" id="94130"/>
    <lineage>
        <taxon>Eukaryota</taxon>
        <taxon>Fungi</taxon>
        <taxon>Fungi incertae sedis</taxon>
        <taxon>Mucoromycota</taxon>
        <taxon>Glomeromycotina</taxon>
        <taxon>Glomeromycetes</taxon>
        <taxon>Glomerales</taxon>
        <taxon>Glomeraceae</taxon>
        <taxon>Rhizophagus</taxon>
    </lineage>
</organism>
<dbReference type="EMBL" id="BLAL01000252">
    <property type="protein sequence ID" value="GES96782.1"/>
    <property type="molecule type" value="Genomic_DNA"/>
</dbReference>
<evidence type="ECO:0008006" key="3">
    <source>
        <dbReference type="Google" id="ProtNLM"/>
    </source>
</evidence>
<evidence type="ECO:0000313" key="2">
    <source>
        <dbReference type="Proteomes" id="UP000615446"/>
    </source>
</evidence>
<dbReference type="AlphaFoldDB" id="A0A8H3M145"/>
<dbReference type="OrthoDB" id="2367307at2759"/>
<proteinExistence type="predicted"/>
<evidence type="ECO:0000313" key="1">
    <source>
        <dbReference type="EMBL" id="GES96782.1"/>
    </source>
</evidence>
<sequence length="156" mass="19065">MSRRKKPLRNLPKNTDKERRTGLSIYDDDWYNWDDLFCEIKTYWNLKVIRHWREKTLKQFVYSLPSIIDEIKVGNNADEVDKFWYRLLLQSEDSIVDYYLKIKRCNDIIKFCKNHLRELFHKELSSEIEMLIRAEKENVLDYITAFSNYIRQASND</sequence>
<protein>
    <recommendedName>
        <fullName evidence="3">Retrotransposon gag domain-containing protein</fullName>
    </recommendedName>
</protein>
<accession>A0A8H3M145</accession>
<dbReference type="Proteomes" id="UP000615446">
    <property type="component" value="Unassembled WGS sequence"/>
</dbReference>
<gene>
    <name evidence="1" type="ORF">RCL2_002339800</name>
</gene>
<name>A0A8H3M145_9GLOM</name>